<dbReference type="GO" id="GO:0008115">
    <property type="term" value="F:sarcosine oxidase activity"/>
    <property type="evidence" value="ECO:0007669"/>
    <property type="project" value="UniProtKB-EC"/>
</dbReference>
<dbReference type="PANTHER" id="PTHR43757:SF2">
    <property type="entry name" value="AMINOMETHYLTRANSFERASE, MITOCHONDRIAL"/>
    <property type="match status" value="1"/>
</dbReference>
<evidence type="ECO:0000259" key="5">
    <source>
        <dbReference type="Pfam" id="PF08669"/>
    </source>
</evidence>
<keyword evidence="2 7" id="KW-0560">Oxidoreductase</keyword>
<dbReference type="PRINTS" id="PR00411">
    <property type="entry name" value="PNDRDTASEI"/>
</dbReference>
<dbReference type="PRINTS" id="PR00368">
    <property type="entry name" value="FADPNR"/>
</dbReference>
<dbReference type="InterPro" id="IPR029043">
    <property type="entry name" value="GcvT/YgfZ_C"/>
</dbReference>
<dbReference type="Pfam" id="PF08669">
    <property type="entry name" value="GCV_T_C"/>
    <property type="match status" value="1"/>
</dbReference>
<evidence type="ECO:0000313" key="7">
    <source>
        <dbReference type="EMBL" id="MBB5575583.1"/>
    </source>
</evidence>
<evidence type="ECO:0000259" key="6">
    <source>
        <dbReference type="Pfam" id="PF17806"/>
    </source>
</evidence>
<organism evidence="7 8">
    <name type="scientific">Rhizobium paranaense</name>
    <dbReference type="NCBI Taxonomy" id="1650438"/>
    <lineage>
        <taxon>Bacteria</taxon>
        <taxon>Pseudomonadati</taxon>
        <taxon>Pseudomonadota</taxon>
        <taxon>Alphaproteobacteria</taxon>
        <taxon>Hyphomicrobiales</taxon>
        <taxon>Rhizobiaceae</taxon>
        <taxon>Rhizobium/Agrobacterium group</taxon>
        <taxon>Rhizobium</taxon>
    </lineage>
</organism>
<comment type="caution">
    <text evidence="7">The sequence shown here is derived from an EMBL/GenBank/DDBJ whole genome shotgun (WGS) entry which is preliminary data.</text>
</comment>
<gene>
    <name evidence="7" type="ORF">GGD50_004218</name>
</gene>
<dbReference type="Pfam" id="PF13510">
    <property type="entry name" value="Fer2_4"/>
    <property type="match status" value="1"/>
</dbReference>
<dbReference type="SUPFAM" id="SSF103025">
    <property type="entry name" value="Folate-binding domain"/>
    <property type="match status" value="1"/>
</dbReference>
<name>A0A7W9D2S3_9HYPH</name>
<keyword evidence="8" id="KW-1185">Reference proteome</keyword>
<dbReference type="Gene3D" id="3.10.20.440">
    <property type="entry name" value="2Fe-2S iron-sulphur cluster binding domain, sarcosine oxidase, alpha subunit, N-terminal domain"/>
    <property type="match status" value="1"/>
</dbReference>
<dbReference type="Pfam" id="PF17806">
    <property type="entry name" value="SO_alpha_A3"/>
    <property type="match status" value="1"/>
</dbReference>
<dbReference type="InterPro" id="IPR006277">
    <property type="entry name" value="Sarcosine_oxidase_asu"/>
</dbReference>
<dbReference type="NCBIfam" id="TIGR01372">
    <property type="entry name" value="soxA"/>
    <property type="match status" value="1"/>
</dbReference>
<reference evidence="7 8" key="1">
    <citation type="submission" date="2020-08" db="EMBL/GenBank/DDBJ databases">
        <title>Genomic Encyclopedia of Type Strains, Phase IV (KMG-V): Genome sequencing to study the core and pangenomes of soil and plant-associated prokaryotes.</title>
        <authorList>
            <person name="Whitman W."/>
        </authorList>
    </citation>
    <scope>NUCLEOTIDE SEQUENCE [LARGE SCALE GENOMIC DNA]</scope>
    <source>
        <strain evidence="7 8">SEMIA 4064</strain>
    </source>
</reference>
<dbReference type="InterPro" id="IPR006222">
    <property type="entry name" value="GCVT_N"/>
</dbReference>
<dbReference type="Gene3D" id="3.50.50.60">
    <property type="entry name" value="FAD/NAD(P)-binding domain"/>
    <property type="match status" value="1"/>
</dbReference>
<dbReference type="InterPro" id="IPR041117">
    <property type="entry name" value="SoxA_A3"/>
</dbReference>
<dbReference type="InterPro" id="IPR028896">
    <property type="entry name" value="GcvT/YgfZ/DmdA"/>
</dbReference>
<evidence type="ECO:0000256" key="1">
    <source>
        <dbReference type="ARBA" id="ARBA00008609"/>
    </source>
</evidence>
<dbReference type="Pfam" id="PF01571">
    <property type="entry name" value="GCV_T"/>
    <property type="match status" value="1"/>
</dbReference>
<dbReference type="InterPro" id="IPR042204">
    <property type="entry name" value="2Fe-2S-bd_N"/>
</dbReference>
<dbReference type="SUPFAM" id="SSF101790">
    <property type="entry name" value="Aminomethyltransferase beta-barrel domain"/>
    <property type="match status" value="1"/>
</dbReference>
<dbReference type="EMBL" id="JACHBI010000008">
    <property type="protein sequence ID" value="MBB5575583.1"/>
    <property type="molecule type" value="Genomic_DNA"/>
</dbReference>
<feature type="domain" description="GCVT N-terminal" evidence="3">
    <location>
        <begin position="615"/>
        <end position="884"/>
    </location>
</feature>
<dbReference type="Gene3D" id="1.10.10.1100">
    <property type="entry name" value="BFD-like [2Fe-2S]-binding domain"/>
    <property type="match status" value="1"/>
</dbReference>
<dbReference type="GO" id="GO:0046653">
    <property type="term" value="P:tetrahydrofolate metabolic process"/>
    <property type="evidence" value="ECO:0007669"/>
    <property type="project" value="InterPro"/>
</dbReference>
<evidence type="ECO:0000256" key="2">
    <source>
        <dbReference type="ARBA" id="ARBA00023002"/>
    </source>
</evidence>
<dbReference type="SUPFAM" id="SSF51905">
    <property type="entry name" value="FAD/NAD(P)-binding domain"/>
    <property type="match status" value="1"/>
</dbReference>
<feature type="domain" description="SoxA A3" evidence="6">
    <location>
        <begin position="515"/>
        <end position="598"/>
    </location>
</feature>
<dbReference type="InterPro" id="IPR027266">
    <property type="entry name" value="TrmE/GcvT-like"/>
</dbReference>
<dbReference type="InterPro" id="IPR041854">
    <property type="entry name" value="BFD-like_2Fe2S-bd_dom_sf"/>
</dbReference>
<evidence type="ECO:0000259" key="3">
    <source>
        <dbReference type="Pfam" id="PF01571"/>
    </source>
</evidence>
<proteinExistence type="inferred from homology"/>
<dbReference type="RefSeq" id="WP_183938862.1">
    <property type="nucleotide sequence ID" value="NZ_JACHBI010000008.1"/>
</dbReference>
<protein>
    <submittedName>
        <fullName evidence="7">Sarcosine oxidase subunit alpha</fullName>
        <ecNumber evidence="7">1.5.3.1</ecNumber>
    </submittedName>
</protein>
<feature type="domain" description="FAD/NAD(P)-binding" evidence="4">
    <location>
        <begin position="171"/>
        <end position="437"/>
    </location>
</feature>
<accession>A0A7W9D2S3</accession>
<evidence type="ECO:0000259" key="4">
    <source>
        <dbReference type="Pfam" id="PF07992"/>
    </source>
</evidence>
<feature type="domain" description="Aminomethyltransferase C-terminal" evidence="5">
    <location>
        <begin position="904"/>
        <end position="988"/>
    </location>
</feature>
<evidence type="ECO:0000313" key="8">
    <source>
        <dbReference type="Proteomes" id="UP000549882"/>
    </source>
</evidence>
<dbReference type="InterPro" id="IPR036188">
    <property type="entry name" value="FAD/NAD-bd_sf"/>
</dbReference>
<dbReference type="InterPro" id="IPR023753">
    <property type="entry name" value="FAD/NAD-binding_dom"/>
</dbReference>
<dbReference type="PIRSF" id="PIRSF037980">
    <property type="entry name" value="SoxA"/>
    <property type="match status" value="1"/>
</dbReference>
<dbReference type="Pfam" id="PF07992">
    <property type="entry name" value="Pyr_redox_2"/>
    <property type="match status" value="1"/>
</dbReference>
<dbReference type="PANTHER" id="PTHR43757">
    <property type="entry name" value="AMINOMETHYLTRANSFERASE"/>
    <property type="match status" value="1"/>
</dbReference>
<dbReference type="AlphaFoldDB" id="A0A7W9D2S3"/>
<dbReference type="Proteomes" id="UP000549882">
    <property type="component" value="Unassembled WGS sequence"/>
</dbReference>
<dbReference type="InterPro" id="IPR013977">
    <property type="entry name" value="GcvT_C"/>
</dbReference>
<dbReference type="Gene3D" id="3.30.1360.120">
    <property type="entry name" value="Probable tRNA modification gtpase trme, domain 1"/>
    <property type="match status" value="1"/>
</dbReference>
<sequence>MNQYRVFGRGRVDPGRPVTFAFDGKTYRGLKGDTVASALLANGVHLMGRSFKYHRPRGPVAAGSEEPNALIGTRRGLGRFEPNTRATVHEIWNGLETTSQNRYPSLKFDVGAVNDAAYMLFSAGFYYKTFMWPKSFWNKVYEPFIRAAAGLGVSPTEEDPDTYASRNMHCDVLIVGAGPAGLAAARAAAVDGLKVVVVDENPEAGGTLLSEPQVQINGRPAWDWLAAELKALKGMGVRIMTRTTAIGYYHQNMIGLCERLTDHLEVLPKDTPRERLWRVRARQVVLAQGALEKPLVFHGNDRPGVMLAGAAQTYLNRYGVKVGNAPVVVTSHDSAWYAAFDLHDAGARIQAIVDTRADVRQDLVNQARTLGIPVKLSHTVTATSGRLRVSSVRVNPVRGGSVGAGQAIKCDALLMSGGWTPSLHLFSHTQGKIAWDDDRTTFLPAMTREDCVIAGAGRGLWGVEAALKDGAERGREIAAALAKTSAPVSYAVAADRKGSGVSHTELPTDRYPGKAKAFVDYQNDVTAKDLRLAVREGMRSIEHVKRYTTNGMATDQGKMSNINGLNIAADALGKRQPEVGLTTFRPPYTPTTFGAFAGYHRGNHFEITRKTQIDAWAEAHGAVYEPVGQWRRARYFPKQGEDMDAAVSRECRAVRASVGIFDASTLGKIEVVGPDAVEFMNRMYTNPWTKLVSGRCRYGLLLGDDGYIRDDGVIGRITKDRFHVTTTTGGAARVLNMMEDFLQTEWPDLNVWLTSTTEQWSTIALNGPNAAKLLAPLVEGLDLTDAAFPHMSCAECTVAGIPARLFRVSFTGEVGFEVNVPAPLGLKLWKILWDAGQQYGITPYGTETMHVLRAEKGYIIVGQDTDGTVTPYDAAMGWAVGSNKPDFVGKRGLARPDLVAKGRRQLVGLLTEDRSKLEEGAQIVFDPKQPLPMTMVGHVTSSYHSDAAGRPIALALVEGGHDRMGETVHIPMPERTIAAKITGTVFVDPENIRLKI</sequence>
<comment type="similarity">
    <text evidence="1">Belongs to the GcvT family.</text>
</comment>
<dbReference type="EC" id="1.5.3.1" evidence="7"/>